<protein>
    <submittedName>
        <fullName evidence="2">Uncharacterized protein</fullName>
    </submittedName>
</protein>
<dbReference type="Proteomes" id="UP000220797">
    <property type="component" value="Unassembled WGS sequence"/>
</dbReference>
<feature type="region of interest" description="Disordered" evidence="1">
    <location>
        <begin position="153"/>
        <end position="176"/>
    </location>
</feature>
<evidence type="ECO:0000313" key="3">
    <source>
        <dbReference type="Proteomes" id="UP000220797"/>
    </source>
</evidence>
<dbReference type="OMA" id="LKMCKEN"/>
<dbReference type="OrthoDB" id="373008at2759"/>
<dbReference type="VEuPathDB" id="PlasmoDB:PGAL8A_00431500"/>
<feature type="compositionally biased region" description="Basic and acidic residues" evidence="1">
    <location>
        <begin position="154"/>
        <end position="165"/>
    </location>
</feature>
<dbReference type="GeneID" id="39732847"/>
<dbReference type="RefSeq" id="XP_028529538.1">
    <property type="nucleotide sequence ID" value="XM_028673046.1"/>
</dbReference>
<proteinExistence type="predicted"/>
<evidence type="ECO:0000256" key="1">
    <source>
        <dbReference type="SAM" id="MobiDB-lite"/>
    </source>
</evidence>
<organism evidence="2 3">
    <name type="scientific">Plasmodium gallinaceum</name>
    <dbReference type="NCBI Taxonomy" id="5849"/>
    <lineage>
        <taxon>Eukaryota</taxon>
        <taxon>Sar</taxon>
        <taxon>Alveolata</taxon>
        <taxon>Apicomplexa</taxon>
        <taxon>Aconoidasida</taxon>
        <taxon>Haemosporida</taxon>
        <taxon>Plasmodiidae</taxon>
        <taxon>Plasmodium</taxon>
        <taxon>Plasmodium (Haemamoeba)</taxon>
    </lineage>
</organism>
<accession>A0A1J1GW89</accession>
<gene>
    <name evidence="2" type="ORF">PGAL8A_00431500</name>
</gene>
<name>A0A1J1GW89_PLAGA</name>
<keyword evidence="3" id="KW-1185">Reference proteome</keyword>
<comment type="caution">
    <text evidence="2">The sequence shown here is derived from an EMBL/GenBank/DDBJ whole genome shotgun (WGS) entry which is preliminary data.</text>
</comment>
<dbReference type="AlphaFoldDB" id="A0A1J1GW89"/>
<evidence type="ECO:0000313" key="2">
    <source>
        <dbReference type="EMBL" id="CRG96734.1"/>
    </source>
</evidence>
<sequence>MKNDNISEREALLKYKLNNSKKKLDRGWKEKVLAIIKKGNKNDVPQHGVSSHTNTKSTSIFNFGKFKIFGRSKNMYKTKSNNRKESSINSDNAKKNMEKFSLIKQSSCDNKLIINRSIRNNFNKKSTIKIPKNDIKEFKKSLSSIKTKVGTRYLDNDKKNSEHSTKGNYNNSNLNNNSNKLHLMKSFEKNKIVTPFKDSKKNINITEDKPLLKNTVKIEMKNFPKNSINNNNLKRKELIDFNNNENEDYDNDKLNFSSEKTINKLNDEKASLNKTKNEKFLLSKKTNMSMELKKTYSKDLENSNIKINKICCDVNNNKNSNIINNLKLKKNDIVKRANMVVKKQKITTDELLDANNIKNLRRINTKELMSMDVPFKIDPPNLFCEYAYNISPVSPIEERIDMIYSILNNHKNEIITLLKLCIDNNKQCSEILKIILDALIEGEDSIVSKLNKNKPLQDEIIMELEQVLESVNED</sequence>
<dbReference type="EMBL" id="CVMV01000070">
    <property type="protein sequence ID" value="CRG96734.1"/>
    <property type="molecule type" value="Genomic_DNA"/>
</dbReference>
<reference evidence="2" key="1">
    <citation type="submission" date="2015-04" db="EMBL/GenBank/DDBJ databases">
        <authorList>
            <consortium name="Pathogen Informatics"/>
        </authorList>
    </citation>
    <scope>NUCLEOTIDE SEQUENCE [LARGE SCALE GENOMIC DNA]</scope>
    <source>
        <strain evidence="2">8A</strain>
    </source>
</reference>